<evidence type="ECO:0000313" key="7">
    <source>
        <dbReference type="EMBL" id="CAB4554062.1"/>
    </source>
</evidence>
<dbReference type="CDD" id="cd06662">
    <property type="entry name" value="SURF1"/>
    <property type="match status" value="1"/>
</dbReference>
<organism evidence="7">
    <name type="scientific">freshwater metagenome</name>
    <dbReference type="NCBI Taxonomy" id="449393"/>
    <lineage>
        <taxon>unclassified sequences</taxon>
        <taxon>metagenomes</taxon>
        <taxon>ecological metagenomes</taxon>
    </lineage>
</organism>
<feature type="compositionally biased region" description="Basic and acidic residues" evidence="5">
    <location>
        <begin position="257"/>
        <end position="272"/>
    </location>
</feature>
<dbReference type="Pfam" id="PF02104">
    <property type="entry name" value="SURF1"/>
    <property type="match status" value="1"/>
</dbReference>
<dbReference type="InterPro" id="IPR002994">
    <property type="entry name" value="Surf1/Shy1"/>
</dbReference>
<keyword evidence="4 6" id="KW-0472">Membrane</keyword>
<comment type="subcellular location">
    <subcellularLocation>
        <location evidence="1">Membrane</location>
    </subcellularLocation>
</comment>
<evidence type="ECO:0000256" key="5">
    <source>
        <dbReference type="SAM" id="MobiDB-lite"/>
    </source>
</evidence>
<dbReference type="InterPro" id="IPR045214">
    <property type="entry name" value="Surf1/Surf4"/>
</dbReference>
<evidence type="ECO:0000256" key="6">
    <source>
        <dbReference type="SAM" id="Phobius"/>
    </source>
</evidence>
<evidence type="ECO:0000256" key="4">
    <source>
        <dbReference type="ARBA" id="ARBA00023136"/>
    </source>
</evidence>
<evidence type="ECO:0000256" key="1">
    <source>
        <dbReference type="ARBA" id="ARBA00004370"/>
    </source>
</evidence>
<dbReference type="AlphaFoldDB" id="A0A6J6CRE8"/>
<gene>
    <name evidence="7" type="ORF">UFOPK1537_00504</name>
</gene>
<dbReference type="PANTHER" id="PTHR23427">
    <property type="entry name" value="SURFEIT LOCUS PROTEIN"/>
    <property type="match status" value="1"/>
</dbReference>
<keyword evidence="2 6" id="KW-0812">Transmembrane</keyword>
<dbReference type="PROSITE" id="PS50895">
    <property type="entry name" value="SURF1"/>
    <property type="match status" value="1"/>
</dbReference>
<proteinExistence type="predicted"/>
<feature type="transmembrane region" description="Helical" evidence="6">
    <location>
        <begin position="212"/>
        <end position="233"/>
    </location>
</feature>
<reference evidence="7" key="1">
    <citation type="submission" date="2020-05" db="EMBL/GenBank/DDBJ databases">
        <authorList>
            <person name="Chiriac C."/>
            <person name="Salcher M."/>
            <person name="Ghai R."/>
            <person name="Kavagutti S V."/>
        </authorList>
    </citation>
    <scope>NUCLEOTIDE SEQUENCE</scope>
</reference>
<dbReference type="PANTHER" id="PTHR23427:SF2">
    <property type="entry name" value="SURFEIT LOCUS PROTEIN 1"/>
    <property type="match status" value="1"/>
</dbReference>
<keyword evidence="3 6" id="KW-1133">Transmembrane helix</keyword>
<dbReference type="GO" id="GO:0016020">
    <property type="term" value="C:membrane"/>
    <property type="evidence" value="ECO:0007669"/>
    <property type="project" value="UniProtKB-SubCell"/>
</dbReference>
<feature type="region of interest" description="Disordered" evidence="5">
    <location>
        <begin position="241"/>
        <end position="272"/>
    </location>
</feature>
<accession>A0A6J6CRE8</accession>
<evidence type="ECO:0000256" key="2">
    <source>
        <dbReference type="ARBA" id="ARBA00022692"/>
    </source>
</evidence>
<dbReference type="PROSITE" id="PS51257">
    <property type="entry name" value="PROKAR_LIPOPROTEIN"/>
    <property type="match status" value="1"/>
</dbReference>
<sequence length="272" mass="30580">MKPMLKPWVRWTGWFLVATTFAVACVGLASWQIDRRAEAVAKIERVATNYDKTPIDAEEALSLSESEVITIEWRQVRLKGSYLLESSLLVRNRAVAGQPGFVQLIPFETNTGDIVVIERGWIAADSELNPSADFEPSDGSKSIVARVRLSETIANRDSPVGQLTSINLPEIQTLLGTDIETGFYLRLVSESPSEAGYPQPLSRPVLDEGNHLSYAVQWIIFALMGFFALFWAIRQESEYRKMEADPNYVPRSARRKGNQDSRVEDEILDRKS</sequence>
<evidence type="ECO:0000256" key="3">
    <source>
        <dbReference type="ARBA" id="ARBA00022989"/>
    </source>
</evidence>
<protein>
    <submittedName>
        <fullName evidence="7">Unannotated protein</fullName>
    </submittedName>
</protein>
<name>A0A6J6CRE8_9ZZZZ</name>
<dbReference type="EMBL" id="CAEZSX010000062">
    <property type="protein sequence ID" value="CAB4554062.1"/>
    <property type="molecule type" value="Genomic_DNA"/>
</dbReference>